<name>A0A0M3JLA5_ANISI</name>
<accession>A0A0M3JLA5</accession>
<reference evidence="4" key="1">
    <citation type="submission" date="2017-02" db="UniProtKB">
        <authorList>
            <consortium name="WormBaseParasite"/>
        </authorList>
    </citation>
    <scope>IDENTIFICATION</scope>
</reference>
<dbReference type="Proteomes" id="UP000267096">
    <property type="component" value="Unassembled WGS sequence"/>
</dbReference>
<evidence type="ECO:0000313" key="2">
    <source>
        <dbReference type="EMBL" id="VDK31050.1"/>
    </source>
</evidence>
<proteinExistence type="predicted"/>
<sequence length="111" mass="11720">MVVHVVSDASGDEDDENRKQQSSENMELDLQDIAHCDHLSVGHSSPPTSSEELSQQSSSAADVVALTSRIPSGTRSESPTTSASVTKVCSSPLIHIINNVLCAESNVNTIT</sequence>
<evidence type="ECO:0000256" key="1">
    <source>
        <dbReference type="SAM" id="MobiDB-lite"/>
    </source>
</evidence>
<dbReference type="EMBL" id="UYRR01021571">
    <property type="protein sequence ID" value="VDK31050.1"/>
    <property type="molecule type" value="Genomic_DNA"/>
</dbReference>
<keyword evidence="3" id="KW-1185">Reference proteome</keyword>
<feature type="compositionally biased region" description="Low complexity" evidence="1">
    <location>
        <begin position="44"/>
        <end position="61"/>
    </location>
</feature>
<gene>
    <name evidence="2" type="ORF">ASIM_LOCUS8193</name>
</gene>
<organism evidence="4">
    <name type="scientific">Anisakis simplex</name>
    <name type="common">Herring worm</name>
    <dbReference type="NCBI Taxonomy" id="6269"/>
    <lineage>
        <taxon>Eukaryota</taxon>
        <taxon>Metazoa</taxon>
        <taxon>Ecdysozoa</taxon>
        <taxon>Nematoda</taxon>
        <taxon>Chromadorea</taxon>
        <taxon>Rhabditida</taxon>
        <taxon>Spirurina</taxon>
        <taxon>Ascaridomorpha</taxon>
        <taxon>Ascaridoidea</taxon>
        <taxon>Anisakidae</taxon>
        <taxon>Anisakis</taxon>
        <taxon>Anisakis simplex complex</taxon>
    </lineage>
</organism>
<evidence type="ECO:0000313" key="4">
    <source>
        <dbReference type="WBParaSite" id="ASIM_0000843601-mRNA-1"/>
    </source>
</evidence>
<dbReference type="AlphaFoldDB" id="A0A0M3JLA5"/>
<evidence type="ECO:0000313" key="3">
    <source>
        <dbReference type="Proteomes" id="UP000267096"/>
    </source>
</evidence>
<reference evidence="2 3" key="2">
    <citation type="submission" date="2018-11" db="EMBL/GenBank/DDBJ databases">
        <authorList>
            <consortium name="Pathogen Informatics"/>
        </authorList>
    </citation>
    <scope>NUCLEOTIDE SEQUENCE [LARGE SCALE GENOMIC DNA]</scope>
</reference>
<protein>
    <submittedName>
        <fullName evidence="2 4">Uncharacterized protein</fullName>
    </submittedName>
</protein>
<feature type="region of interest" description="Disordered" evidence="1">
    <location>
        <begin position="1"/>
        <end position="63"/>
    </location>
</feature>
<dbReference type="WBParaSite" id="ASIM_0000843601-mRNA-1">
    <property type="protein sequence ID" value="ASIM_0000843601-mRNA-1"/>
    <property type="gene ID" value="ASIM_0000843601"/>
</dbReference>